<proteinExistence type="predicted"/>
<name>A0AAV9JKP3_9PEZI</name>
<sequence length="214" mass="24599">MPTSKEPSGLFALPAELRNAIYSYAFPATAQEFRFSFGIYQPVPPLLQVCRQVRREATGLYYSTSLFDLMIHHKCSRHLLTWARTGLSAEVRQALRTNSNVTLRIIFDKAYEHHDLVKYCLGKLAWAWEHSPWLIAPESHVDERKYVDEYPLPREYYLIDMRSAPAEEAETAEEAELYGMAESDRTRAKQLLELLGETLLNTSKKIDAVLQAES</sequence>
<gene>
    <name evidence="1" type="ORF">LTR36_002207</name>
</gene>
<dbReference type="AlphaFoldDB" id="A0AAV9JKP3"/>
<dbReference type="EMBL" id="JAVFHQ010000016">
    <property type="protein sequence ID" value="KAK4546070.1"/>
    <property type="molecule type" value="Genomic_DNA"/>
</dbReference>
<accession>A0AAV9JKP3</accession>
<evidence type="ECO:0000313" key="2">
    <source>
        <dbReference type="Proteomes" id="UP001324427"/>
    </source>
</evidence>
<organism evidence="1 2">
    <name type="scientific">Oleoguttula mirabilis</name>
    <dbReference type="NCBI Taxonomy" id="1507867"/>
    <lineage>
        <taxon>Eukaryota</taxon>
        <taxon>Fungi</taxon>
        <taxon>Dikarya</taxon>
        <taxon>Ascomycota</taxon>
        <taxon>Pezizomycotina</taxon>
        <taxon>Dothideomycetes</taxon>
        <taxon>Dothideomycetidae</taxon>
        <taxon>Mycosphaerellales</taxon>
        <taxon>Teratosphaeriaceae</taxon>
        <taxon>Oleoguttula</taxon>
    </lineage>
</organism>
<evidence type="ECO:0000313" key="1">
    <source>
        <dbReference type="EMBL" id="KAK4546070.1"/>
    </source>
</evidence>
<protein>
    <submittedName>
        <fullName evidence="1">Uncharacterized protein</fullName>
    </submittedName>
</protein>
<dbReference type="PANTHER" id="PTHR42085:SF2">
    <property type="entry name" value="F-BOX DOMAIN-CONTAINING PROTEIN"/>
    <property type="match status" value="1"/>
</dbReference>
<reference evidence="1 2" key="1">
    <citation type="submission" date="2021-11" db="EMBL/GenBank/DDBJ databases">
        <title>Black yeast isolated from Biological Soil Crust.</title>
        <authorList>
            <person name="Kurbessoian T."/>
        </authorList>
    </citation>
    <scope>NUCLEOTIDE SEQUENCE [LARGE SCALE GENOMIC DNA]</scope>
    <source>
        <strain evidence="1 2">CCFEE 5522</strain>
    </source>
</reference>
<keyword evidence="2" id="KW-1185">Reference proteome</keyword>
<comment type="caution">
    <text evidence="1">The sequence shown here is derived from an EMBL/GenBank/DDBJ whole genome shotgun (WGS) entry which is preliminary data.</text>
</comment>
<dbReference type="PANTHER" id="PTHR42085">
    <property type="entry name" value="F-BOX DOMAIN-CONTAINING PROTEIN"/>
    <property type="match status" value="1"/>
</dbReference>
<dbReference type="Proteomes" id="UP001324427">
    <property type="component" value="Unassembled WGS sequence"/>
</dbReference>
<dbReference type="InterPro" id="IPR038883">
    <property type="entry name" value="AN11006-like"/>
</dbReference>